<keyword evidence="2" id="KW-1185">Reference proteome</keyword>
<reference evidence="1 2" key="1">
    <citation type="submission" date="2024-11" db="EMBL/GenBank/DDBJ databases">
        <title>A near-complete genome assembly of Cinchona calisaya.</title>
        <authorList>
            <person name="Lian D.C."/>
            <person name="Zhao X.W."/>
            <person name="Wei L."/>
        </authorList>
    </citation>
    <scope>NUCLEOTIDE SEQUENCE [LARGE SCALE GENOMIC DNA]</scope>
    <source>
        <tissue evidence="1">Nenye</tissue>
    </source>
</reference>
<dbReference type="Proteomes" id="UP001630127">
    <property type="component" value="Unassembled WGS sequence"/>
</dbReference>
<dbReference type="EMBL" id="JBJUIK010000014">
    <property type="protein sequence ID" value="KAL3505502.1"/>
    <property type="molecule type" value="Genomic_DNA"/>
</dbReference>
<comment type="caution">
    <text evidence="1">The sequence shown here is derived from an EMBL/GenBank/DDBJ whole genome shotgun (WGS) entry which is preliminary data.</text>
</comment>
<sequence length="103" mass="11412">MTGFTATTTTPHNTTTTARCNCHLYTHYQLVERKEKRTVKHVVGRSKKGWWVEVGRRGGWVGWVGSVEGQQTSSAAVGVHDLVQIGVGQQWVLHVKVQIGEEG</sequence>
<proteinExistence type="predicted"/>
<gene>
    <name evidence="1" type="ORF">ACH5RR_035343</name>
</gene>
<evidence type="ECO:0000313" key="2">
    <source>
        <dbReference type="Proteomes" id="UP001630127"/>
    </source>
</evidence>
<evidence type="ECO:0000313" key="1">
    <source>
        <dbReference type="EMBL" id="KAL3505502.1"/>
    </source>
</evidence>
<protein>
    <submittedName>
        <fullName evidence="1">Uncharacterized protein</fullName>
    </submittedName>
</protein>
<organism evidence="1 2">
    <name type="scientific">Cinchona calisaya</name>
    <dbReference type="NCBI Taxonomy" id="153742"/>
    <lineage>
        <taxon>Eukaryota</taxon>
        <taxon>Viridiplantae</taxon>
        <taxon>Streptophyta</taxon>
        <taxon>Embryophyta</taxon>
        <taxon>Tracheophyta</taxon>
        <taxon>Spermatophyta</taxon>
        <taxon>Magnoliopsida</taxon>
        <taxon>eudicotyledons</taxon>
        <taxon>Gunneridae</taxon>
        <taxon>Pentapetalae</taxon>
        <taxon>asterids</taxon>
        <taxon>lamiids</taxon>
        <taxon>Gentianales</taxon>
        <taxon>Rubiaceae</taxon>
        <taxon>Cinchonoideae</taxon>
        <taxon>Cinchoneae</taxon>
        <taxon>Cinchona</taxon>
    </lineage>
</organism>
<accession>A0ABD2YHZ8</accession>
<name>A0ABD2YHZ8_9GENT</name>
<dbReference type="AlphaFoldDB" id="A0ABD2YHZ8"/>